<sequence length="287" mass="31478">MSAVFVTGATGIVGSSVVDALRRAGTHVIAAVRDPADAATLPPGVAARPFQFGASADELDAVLEGADRAFLLRPPQIEDVQTYLFPFVDACNRNGVRQVVFLSLQGVQLNRRTPHHAVEAYLAQTKTPSTSLRPNFFMQNLIRPFGDAIRDHDEIRVPAGRSFTALIDPRDIGRVAATVFTHPGHIGKAYTLSGEKALTYSRVAKIMSDVLGRPISYTRPRESEYLAQLAAEGSPEDYIAVQRMIFRIVRMNVSAFPNRTVRKLTGEPATSLAEFVDDFRSAWMPRP</sequence>
<proteinExistence type="predicted"/>
<evidence type="ECO:0000259" key="1">
    <source>
        <dbReference type="Pfam" id="PF05368"/>
    </source>
</evidence>
<dbReference type="Proteomes" id="UP001597055">
    <property type="component" value="Unassembled WGS sequence"/>
</dbReference>
<dbReference type="RefSeq" id="WP_204980447.1">
    <property type="nucleotide sequence ID" value="NZ_JBHTII010000001.1"/>
</dbReference>
<gene>
    <name evidence="2" type="ORF">ACFQ0P_03515</name>
</gene>
<reference evidence="3" key="1">
    <citation type="journal article" date="2019" name="Int. J. Syst. Evol. Microbiol.">
        <title>The Global Catalogue of Microorganisms (GCM) 10K type strain sequencing project: providing services to taxonomists for standard genome sequencing and annotation.</title>
        <authorList>
            <consortium name="The Broad Institute Genomics Platform"/>
            <consortium name="The Broad Institute Genome Sequencing Center for Infectious Disease"/>
            <person name="Wu L."/>
            <person name="Ma J."/>
        </authorList>
    </citation>
    <scope>NUCLEOTIDE SEQUENCE [LARGE SCALE GENOMIC DNA]</scope>
    <source>
        <strain evidence="3">CCUG 54523</strain>
    </source>
</reference>
<accession>A0ABW3AGR1</accession>
<dbReference type="EMBL" id="JBHTII010000001">
    <property type="protein sequence ID" value="MFD0789454.1"/>
    <property type="molecule type" value="Genomic_DNA"/>
</dbReference>
<dbReference type="GO" id="GO:0003955">
    <property type="term" value="F:NAD(P)H dehydrogenase (quinone) activity"/>
    <property type="evidence" value="ECO:0007669"/>
    <property type="project" value="UniProtKB-EC"/>
</dbReference>
<evidence type="ECO:0000313" key="3">
    <source>
        <dbReference type="Proteomes" id="UP001597055"/>
    </source>
</evidence>
<dbReference type="InterPro" id="IPR036291">
    <property type="entry name" value="NAD(P)-bd_dom_sf"/>
</dbReference>
<dbReference type="PANTHER" id="PTHR43162">
    <property type="match status" value="1"/>
</dbReference>
<keyword evidence="2" id="KW-0560">Oxidoreductase</keyword>
<name>A0ABW3AGR1_9MICO</name>
<dbReference type="SUPFAM" id="SSF51735">
    <property type="entry name" value="NAD(P)-binding Rossmann-fold domains"/>
    <property type="match status" value="1"/>
</dbReference>
<dbReference type="InterPro" id="IPR008030">
    <property type="entry name" value="NmrA-like"/>
</dbReference>
<evidence type="ECO:0000313" key="2">
    <source>
        <dbReference type="EMBL" id="MFD0789454.1"/>
    </source>
</evidence>
<dbReference type="Gene3D" id="3.40.50.720">
    <property type="entry name" value="NAD(P)-binding Rossmann-like Domain"/>
    <property type="match status" value="1"/>
</dbReference>
<dbReference type="PANTHER" id="PTHR43162:SF1">
    <property type="entry name" value="PRESTALK A DIFFERENTIATION PROTEIN A"/>
    <property type="match status" value="1"/>
</dbReference>
<protein>
    <submittedName>
        <fullName evidence="2">SDR family oxidoreductase</fullName>
        <ecNumber evidence="2">1.6.5.2</ecNumber>
    </submittedName>
</protein>
<keyword evidence="3" id="KW-1185">Reference proteome</keyword>
<dbReference type="CDD" id="cd05269">
    <property type="entry name" value="TMR_SDR_a"/>
    <property type="match status" value="1"/>
</dbReference>
<dbReference type="EC" id="1.6.5.2" evidence="2"/>
<dbReference type="Pfam" id="PF05368">
    <property type="entry name" value="NmrA"/>
    <property type="match status" value="1"/>
</dbReference>
<dbReference type="InterPro" id="IPR051604">
    <property type="entry name" value="Ergot_Alk_Oxidoreductase"/>
</dbReference>
<dbReference type="Gene3D" id="3.90.25.10">
    <property type="entry name" value="UDP-galactose 4-epimerase, domain 1"/>
    <property type="match status" value="1"/>
</dbReference>
<comment type="caution">
    <text evidence="2">The sequence shown here is derived from an EMBL/GenBank/DDBJ whole genome shotgun (WGS) entry which is preliminary data.</text>
</comment>
<organism evidence="2 3">
    <name type="scientific">Microbacterium insulae</name>
    <dbReference type="NCBI Taxonomy" id="483014"/>
    <lineage>
        <taxon>Bacteria</taxon>
        <taxon>Bacillati</taxon>
        <taxon>Actinomycetota</taxon>
        <taxon>Actinomycetes</taxon>
        <taxon>Micrococcales</taxon>
        <taxon>Microbacteriaceae</taxon>
        <taxon>Microbacterium</taxon>
    </lineage>
</organism>
<feature type="domain" description="NmrA-like" evidence="1">
    <location>
        <begin position="3"/>
        <end position="234"/>
    </location>
</feature>